<dbReference type="InterPro" id="IPR001789">
    <property type="entry name" value="Sig_transdc_resp-reg_receiver"/>
</dbReference>
<dbReference type="InterPro" id="IPR013655">
    <property type="entry name" value="PAS_fold_3"/>
</dbReference>
<evidence type="ECO:0000256" key="13">
    <source>
        <dbReference type="PROSITE-ProRule" id="PRU00169"/>
    </source>
</evidence>
<evidence type="ECO:0000259" key="20">
    <source>
        <dbReference type="PROSITE" id="PS50113"/>
    </source>
</evidence>
<dbReference type="Pfam" id="PF13493">
    <property type="entry name" value="DUF4118"/>
    <property type="match status" value="1"/>
</dbReference>
<dbReference type="Pfam" id="PF00512">
    <property type="entry name" value="HisKA"/>
    <property type="match status" value="1"/>
</dbReference>
<dbReference type="PANTHER" id="PTHR43047:SF72">
    <property type="entry name" value="OSMOSENSING HISTIDINE PROTEIN KINASE SLN1"/>
    <property type="match status" value="1"/>
</dbReference>
<sequence length="1289" mass="142749">MKFLQRAPMAGLGAYLIALAATGAAIAAGAALNGWLEGEALMLPAVMAVLVAAALGGLRPGLLATALCGAAFICLYLPSARGTSQLAQMQQAVGVALFLAICLTACTLCGALQAARRRLQRSEAFHRSIADLTSDFAFDAHVLPDGTTVMDSITEGFAKLLGYTLEEALAGGGWRLVLAPEERARGRDYMRRVQRGEDIEGEMRHVSKHGRSIWLHFQIHPVCNAGGRVERFYGAARDVTERREAERRIRQLNHELERRVEELQALFDVAPVAIWQAHDPACRRMTGNRYANQLLGVEPGIERDADGHAETRYLRDGRPVPDDELPLQQAARHGVPVHGVELEVVVPGREPAWVVGHSVPLLDAKGQVRGALGVFVDITQRKHVEAAVWQGREQLRLVADNAPVLIAHFDRAGRYKFVNRAYAQRFQLDPSEVVGRHVSEVIGEAAWARIRPFVERVLKGEPVTFEAEIPYAVFGSVHMRCAYAPERDAQGRVTGMLAALLNITDRKQAELALEAARAEAEHRAREAEQAKALLQTIFDNMPEGIVWVGGGPDYPVLANSRFGRELIGVPQRGSDTHPLDGYTVYTADASRRLRDEELPLYRASRHGETVCNEELLVERADGSRVSVLVDAAAIRNAQGEIIGAVNCWRDITERKRAEAAQRRSTERFRSLVLATTAIVWVTDAQGDFVEPQGSWEAYTGQDWATHRGKGWLMALHPDDRDRVRHASRTQRAQRGYHEIEARLWHAASGAYRYFQSRAVPAFDADGRISEWIGTCIDIHDRHQMLEALRQSEERFRLMVESAKDYAIFTLDAGGRVTAWNSGARNLLGYDEGDILGRHADLLYLHEDVTASVLSQELDRALRDGQAEAERQHRRKDGSTFWASGLVMPLSSGGEQRGFLKIMRDVTEAKHARETLERQARALQEADQRKDEFLATLAHELRNPLAPLRNCLEILRVAGGDPQAQAHARVVMERQLAQMVRLIDDLLDVSRISRGKITLQMSRVEVAQVVRDAIETSRPLIERAGHRLAVELPPQAVFVEADLTRLAQVFSNLLNNAAKYTEPGGEIRLRVESDGREARVSVRDNGVGISVAMLPRLFEMFSQGDRSIERSQGGLGIGLALVKRLVEMHGGSVEVRSEGLGHGSEFTVRLPLSVSQQAEAEPQRPGAAEPETAGRRMLVVDDNKDAAQSLAVMLQIMGNDTRVAHDGVEALGLAETFQPEIILLDIGMPRLNGYETARLMREQPWGRDALLVALTGWGQDEDRRRSREAGFDHHLVKPVEPEALGRLLLN</sequence>
<feature type="domain" description="PAC" evidence="20">
    <location>
        <begin position="611"/>
        <end position="663"/>
    </location>
</feature>
<dbReference type="GO" id="GO:0005886">
    <property type="term" value="C:plasma membrane"/>
    <property type="evidence" value="ECO:0007669"/>
    <property type="project" value="UniProtKB-SubCell"/>
</dbReference>
<dbReference type="InterPro" id="IPR003661">
    <property type="entry name" value="HisK_dim/P_dom"/>
</dbReference>
<keyword evidence="4 13" id="KW-0597">Phosphoprotein</keyword>
<dbReference type="GO" id="GO:0009927">
    <property type="term" value="F:histidine phosphotransfer kinase activity"/>
    <property type="evidence" value="ECO:0007669"/>
    <property type="project" value="TreeGrafter"/>
</dbReference>
<dbReference type="InterPro" id="IPR000014">
    <property type="entry name" value="PAS"/>
</dbReference>
<feature type="coiled-coil region" evidence="14">
    <location>
        <begin position="905"/>
        <end position="935"/>
    </location>
</feature>
<dbReference type="PROSITE" id="PS50112">
    <property type="entry name" value="PAS"/>
    <property type="match status" value="3"/>
</dbReference>
<feature type="transmembrane region" description="Helical" evidence="15">
    <location>
        <begin position="92"/>
        <end position="112"/>
    </location>
</feature>
<evidence type="ECO:0000259" key="18">
    <source>
        <dbReference type="PROSITE" id="PS50110"/>
    </source>
</evidence>
<dbReference type="Proteomes" id="UP000035352">
    <property type="component" value="Chromosome"/>
</dbReference>
<comment type="catalytic activity">
    <reaction evidence="1">
        <text>ATP + protein L-histidine = ADP + protein N-phospho-L-histidine.</text>
        <dbReference type="EC" id="2.7.13.3"/>
    </reaction>
</comment>
<dbReference type="InterPro" id="IPR001610">
    <property type="entry name" value="PAC"/>
</dbReference>
<dbReference type="InterPro" id="IPR025201">
    <property type="entry name" value="KdpD_TM"/>
</dbReference>
<dbReference type="SMART" id="SM00448">
    <property type="entry name" value="REC"/>
    <property type="match status" value="1"/>
</dbReference>
<comment type="subcellular location">
    <subcellularLocation>
        <location evidence="2">Cell inner membrane</location>
        <topology evidence="2">Multi-pass membrane protein</topology>
    </subcellularLocation>
</comment>
<dbReference type="Pfam" id="PF08448">
    <property type="entry name" value="PAS_4"/>
    <property type="match status" value="2"/>
</dbReference>
<evidence type="ECO:0000259" key="17">
    <source>
        <dbReference type="PROSITE" id="PS50109"/>
    </source>
</evidence>
<feature type="domain" description="PAS" evidence="19">
    <location>
        <begin position="153"/>
        <end position="197"/>
    </location>
</feature>
<dbReference type="Gene3D" id="3.30.565.10">
    <property type="entry name" value="Histidine kinase-like ATPase, C-terminal domain"/>
    <property type="match status" value="1"/>
</dbReference>
<evidence type="ECO:0000256" key="5">
    <source>
        <dbReference type="ARBA" id="ARBA00022679"/>
    </source>
</evidence>
<dbReference type="SMART" id="SM00086">
    <property type="entry name" value="PAC"/>
    <property type="match status" value="5"/>
</dbReference>
<dbReference type="InterPro" id="IPR000700">
    <property type="entry name" value="PAS-assoc_C"/>
</dbReference>
<name>A0A0G3BJM7_9BURK</name>
<dbReference type="PANTHER" id="PTHR43047">
    <property type="entry name" value="TWO-COMPONENT HISTIDINE PROTEIN KINASE"/>
    <property type="match status" value="1"/>
</dbReference>
<dbReference type="Gene3D" id="1.20.120.620">
    <property type="entry name" value="Backbone structure of the membrane domain of e. Coli histidine kinase receptor kdpd"/>
    <property type="match status" value="1"/>
</dbReference>
<dbReference type="GO" id="GO:0000155">
    <property type="term" value="F:phosphorelay sensor kinase activity"/>
    <property type="evidence" value="ECO:0007669"/>
    <property type="project" value="InterPro"/>
</dbReference>
<dbReference type="PATRIC" id="fig|413882.6.peg.1572"/>
<accession>A0A0G3BJM7</accession>
<dbReference type="FunFam" id="3.30.565.10:FF:000006">
    <property type="entry name" value="Sensor histidine kinase WalK"/>
    <property type="match status" value="1"/>
</dbReference>
<feature type="domain" description="PAS" evidence="19">
    <location>
        <begin position="791"/>
        <end position="864"/>
    </location>
</feature>
<gene>
    <name evidence="21" type="ORF">AAW51_1497</name>
</gene>
<dbReference type="InterPro" id="IPR011006">
    <property type="entry name" value="CheY-like_superfamily"/>
</dbReference>
<feature type="coiled-coil region" evidence="14">
    <location>
        <begin position="235"/>
        <end position="266"/>
    </location>
</feature>
<dbReference type="CDD" id="cd00082">
    <property type="entry name" value="HisKA"/>
    <property type="match status" value="1"/>
</dbReference>
<keyword evidence="14" id="KW-0175">Coiled coil</keyword>
<dbReference type="PRINTS" id="PR00344">
    <property type="entry name" value="BCTRLSENSOR"/>
</dbReference>
<dbReference type="Gene3D" id="3.40.50.2300">
    <property type="match status" value="1"/>
</dbReference>
<evidence type="ECO:0000256" key="14">
    <source>
        <dbReference type="SAM" id="Coils"/>
    </source>
</evidence>
<evidence type="ECO:0000259" key="19">
    <source>
        <dbReference type="PROSITE" id="PS50112"/>
    </source>
</evidence>
<dbReference type="PROSITE" id="PS50110">
    <property type="entry name" value="RESPONSE_REGULATORY"/>
    <property type="match status" value="1"/>
</dbReference>
<dbReference type="CDD" id="cd16922">
    <property type="entry name" value="HATPase_EvgS-ArcB-TorS-like"/>
    <property type="match status" value="1"/>
</dbReference>
<dbReference type="Gene3D" id="3.30.450.20">
    <property type="entry name" value="PAS domain"/>
    <property type="match status" value="6"/>
</dbReference>
<dbReference type="PROSITE" id="PS50109">
    <property type="entry name" value="HIS_KIN"/>
    <property type="match status" value="1"/>
</dbReference>
<dbReference type="Pfam" id="PF13426">
    <property type="entry name" value="PAS_9"/>
    <property type="match status" value="2"/>
</dbReference>
<dbReference type="InterPro" id="IPR005467">
    <property type="entry name" value="His_kinase_dom"/>
</dbReference>
<keyword evidence="9" id="KW-0067">ATP-binding</keyword>
<dbReference type="SMART" id="SM00091">
    <property type="entry name" value="PAS"/>
    <property type="match status" value="4"/>
</dbReference>
<keyword evidence="11" id="KW-0902">Two-component regulatory system</keyword>
<dbReference type="GO" id="GO:0008168">
    <property type="term" value="F:methyltransferase activity"/>
    <property type="evidence" value="ECO:0007669"/>
    <property type="project" value="UniProtKB-KW"/>
</dbReference>
<feature type="domain" description="PAC" evidence="20">
    <location>
        <begin position="866"/>
        <end position="917"/>
    </location>
</feature>
<feature type="chain" id="PRO_5005183756" description="histidine kinase" evidence="16">
    <location>
        <begin position="21"/>
        <end position="1289"/>
    </location>
</feature>
<evidence type="ECO:0000256" key="15">
    <source>
        <dbReference type="SAM" id="Phobius"/>
    </source>
</evidence>
<evidence type="ECO:0000256" key="2">
    <source>
        <dbReference type="ARBA" id="ARBA00004429"/>
    </source>
</evidence>
<keyword evidence="10 15" id="KW-1133">Transmembrane helix</keyword>
<feature type="transmembrane region" description="Helical" evidence="15">
    <location>
        <begin position="62"/>
        <end position="80"/>
    </location>
</feature>
<dbReference type="FunFam" id="3.30.450.20:FF:000099">
    <property type="entry name" value="Sensory box sensor histidine kinase"/>
    <property type="match status" value="1"/>
</dbReference>
<dbReference type="EC" id="2.7.13.3" evidence="3"/>
<dbReference type="SMART" id="SM00387">
    <property type="entry name" value="HATPase_c"/>
    <property type="match status" value="1"/>
</dbReference>
<dbReference type="InterPro" id="IPR013656">
    <property type="entry name" value="PAS_4"/>
</dbReference>
<keyword evidence="12 15" id="KW-0472">Membrane</keyword>
<dbReference type="SUPFAM" id="SSF55785">
    <property type="entry name" value="PYP-like sensor domain (PAS domain)"/>
    <property type="match status" value="6"/>
</dbReference>
<feature type="domain" description="Histidine kinase" evidence="17">
    <location>
        <begin position="935"/>
        <end position="1153"/>
    </location>
</feature>
<evidence type="ECO:0000256" key="16">
    <source>
        <dbReference type="SAM" id="SignalP"/>
    </source>
</evidence>
<evidence type="ECO:0000256" key="8">
    <source>
        <dbReference type="ARBA" id="ARBA00022777"/>
    </source>
</evidence>
<dbReference type="InterPro" id="IPR038318">
    <property type="entry name" value="KdpD_sf"/>
</dbReference>
<dbReference type="CDD" id="cd00130">
    <property type="entry name" value="PAS"/>
    <property type="match status" value="4"/>
</dbReference>
<feature type="domain" description="PAC" evidence="20">
    <location>
        <begin position="737"/>
        <end position="790"/>
    </location>
</feature>
<feature type="signal peptide" evidence="16">
    <location>
        <begin position="1"/>
        <end position="20"/>
    </location>
</feature>
<evidence type="ECO:0000256" key="12">
    <source>
        <dbReference type="ARBA" id="ARBA00023136"/>
    </source>
</evidence>
<dbReference type="OrthoDB" id="8552871at2"/>
<dbReference type="PROSITE" id="PS50113">
    <property type="entry name" value="PAC"/>
    <property type="match status" value="6"/>
</dbReference>
<keyword evidence="21" id="KW-0489">Methyltransferase</keyword>
<dbReference type="InterPro" id="IPR035965">
    <property type="entry name" value="PAS-like_dom_sf"/>
</dbReference>
<dbReference type="Pfam" id="PF02518">
    <property type="entry name" value="HATPase_c"/>
    <property type="match status" value="1"/>
</dbReference>
<dbReference type="InterPro" id="IPR004358">
    <property type="entry name" value="Sig_transdc_His_kin-like_C"/>
</dbReference>
<dbReference type="NCBIfam" id="TIGR00229">
    <property type="entry name" value="sensory_box"/>
    <property type="match status" value="5"/>
</dbReference>
<proteinExistence type="predicted"/>
<dbReference type="SMART" id="SM00388">
    <property type="entry name" value="HisKA"/>
    <property type="match status" value="1"/>
</dbReference>
<feature type="domain" description="PAC" evidence="20">
    <location>
        <begin position="463"/>
        <end position="515"/>
    </location>
</feature>
<dbReference type="SUPFAM" id="SSF47384">
    <property type="entry name" value="Homodimeric domain of signal transducing histidine kinase"/>
    <property type="match status" value="1"/>
</dbReference>
<feature type="modified residue" description="4-aspartylphosphate" evidence="13">
    <location>
        <position position="1224"/>
    </location>
</feature>
<keyword evidence="7" id="KW-0547">Nucleotide-binding</keyword>
<evidence type="ECO:0000313" key="21">
    <source>
        <dbReference type="EMBL" id="AKJ28188.1"/>
    </source>
</evidence>
<organism evidence="21 22">
    <name type="scientific">Caldimonas brevitalea</name>
    <dbReference type="NCBI Taxonomy" id="413882"/>
    <lineage>
        <taxon>Bacteria</taxon>
        <taxon>Pseudomonadati</taxon>
        <taxon>Pseudomonadota</taxon>
        <taxon>Betaproteobacteria</taxon>
        <taxon>Burkholderiales</taxon>
        <taxon>Sphaerotilaceae</taxon>
        <taxon>Caldimonas</taxon>
    </lineage>
</organism>
<evidence type="ECO:0000256" key="3">
    <source>
        <dbReference type="ARBA" id="ARBA00012438"/>
    </source>
</evidence>
<dbReference type="CDD" id="cd17580">
    <property type="entry name" value="REC_2_DhkD-like"/>
    <property type="match status" value="1"/>
</dbReference>
<dbReference type="Gene3D" id="1.10.287.130">
    <property type="match status" value="1"/>
</dbReference>
<keyword evidence="8" id="KW-0418">Kinase</keyword>
<feature type="domain" description="PAC" evidence="20">
    <location>
        <begin position="338"/>
        <end position="390"/>
    </location>
</feature>
<dbReference type="Pfam" id="PF08447">
    <property type="entry name" value="PAS_3"/>
    <property type="match status" value="2"/>
</dbReference>
<dbReference type="STRING" id="413882.AAW51_1497"/>
<keyword evidence="22" id="KW-1185">Reference proteome</keyword>
<dbReference type="InterPro" id="IPR036890">
    <property type="entry name" value="HATPase_C_sf"/>
</dbReference>
<keyword evidence="5 21" id="KW-0808">Transferase</keyword>
<evidence type="ECO:0000256" key="7">
    <source>
        <dbReference type="ARBA" id="ARBA00022741"/>
    </source>
</evidence>
<dbReference type="GO" id="GO:0005524">
    <property type="term" value="F:ATP binding"/>
    <property type="evidence" value="ECO:0007669"/>
    <property type="project" value="UniProtKB-KW"/>
</dbReference>
<dbReference type="SUPFAM" id="SSF55874">
    <property type="entry name" value="ATPase domain of HSP90 chaperone/DNA topoisomerase II/histidine kinase"/>
    <property type="match status" value="1"/>
</dbReference>
<dbReference type="Pfam" id="PF00072">
    <property type="entry name" value="Response_reg"/>
    <property type="match status" value="1"/>
</dbReference>
<dbReference type="RefSeq" id="WP_083438156.1">
    <property type="nucleotide sequence ID" value="NZ_CP011371.1"/>
</dbReference>
<evidence type="ECO:0000256" key="6">
    <source>
        <dbReference type="ARBA" id="ARBA00022692"/>
    </source>
</evidence>
<dbReference type="EMBL" id="CP011371">
    <property type="protein sequence ID" value="AKJ28188.1"/>
    <property type="molecule type" value="Genomic_DNA"/>
</dbReference>
<keyword evidence="6 15" id="KW-0812">Transmembrane</keyword>
<keyword evidence="16" id="KW-0732">Signal</keyword>
<protein>
    <recommendedName>
        <fullName evidence="3">histidine kinase</fullName>
        <ecNumber evidence="3">2.7.13.3</ecNumber>
    </recommendedName>
</protein>
<feature type="domain" description="Response regulatory" evidence="18">
    <location>
        <begin position="1175"/>
        <end position="1289"/>
    </location>
</feature>
<evidence type="ECO:0000256" key="4">
    <source>
        <dbReference type="ARBA" id="ARBA00022553"/>
    </source>
</evidence>
<evidence type="ECO:0000313" key="22">
    <source>
        <dbReference type="Proteomes" id="UP000035352"/>
    </source>
</evidence>
<dbReference type="InterPro" id="IPR036097">
    <property type="entry name" value="HisK_dim/P_sf"/>
</dbReference>
<dbReference type="GO" id="GO:0032259">
    <property type="term" value="P:methylation"/>
    <property type="evidence" value="ECO:0007669"/>
    <property type="project" value="UniProtKB-KW"/>
</dbReference>
<evidence type="ECO:0000256" key="1">
    <source>
        <dbReference type="ARBA" id="ARBA00000085"/>
    </source>
</evidence>
<dbReference type="SUPFAM" id="SSF52172">
    <property type="entry name" value="CheY-like"/>
    <property type="match status" value="1"/>
</dbReference>
<feature type="domain" description="PAC" evidence="20">
    <location>
        <begin position="199"/>
        <end position="251"/>
    </location>
</feature>
<feature type="domain" description="PAS" evidence="19">
    <location>
        <begin position="391"/>
        <end position="461"/>
    </location>
</feature>
<evidence type="ECO:0000256" key="10">
    <source>
        <dbReference type="ARBA" id="ARBA00022989"/>
    </source>
</evidence>
<dbReference type="KEGG" id="pbh:AAW51_1497"/>
<evidence type="ECO:0000256" key="11">
    <source>
        <dbReference type="ARBA" id="ARBA00023012"/>
    </source>
</evidence>
<feature type="coiled-coil region" evidence="14">
    <location>
        <begin position="506"/>
        <end position="537"/>
    </location>
</feature>
<evidence type="ECO:0000256" key="9">
    <source>
        <dbReference type="ARBA" id="ARBA00022840"/>
    </source>
</evidence>
<reference evidence="21 22" key="1">
    <citation type="submission" date="2015-05" db="EMBL/GenBank/DDBJ databases">
        <authorList>
            <person name="Tang B."/>
            <person name="Yu Y."/>
        </authorList>
    </citation>
    <scope>NUCLEOTIDE SEQUENCE [LARGE SCALE GENOMIC DNA]</scope>
    <source>
        <strain evidence="21 22">DSM 7029</strain>
    </source>
</reference>
<dbReference type="InterPro" id="IPR003594">
    <property type="entry name" value="HATPase_dom"/>
</dbReference>